<dbReference type="Proteomes" id="UP001153269">
    <property type="component" value="Unassembled WGS sequence"/>
</dbReference>
<accession>A0A9N7YLH1</accession>
<sequence>MVCIISTTKECPQQPTTILQQLPVTMMPPGCAPSIRPGGPVKEERNTKKLRGRMKYMRKETVTFWGRSESGGRSRICLFYFNITLWS</sequence>
<reference evidence="1" key="1">
    <citation type="submission" date="2020-03" db="EMBL/GenBank/DDBJ databases">
        <authorList>
            <person name="Weist P."/>
        </authorList>
    </citation>
    <scope>NUCLEOTIDE SEQUENCE</scope>
</reference>
<evidence type="ECO:0000313" key="2">
    <source>
        <dbReference type="Proteomes" id="UP001153269"/>
    </source>
</evidence>
<organism evidence="1 2">
    <name type="scientific">Pleuronectes platessa</name>
    <name type="common">European plaice</name>
    <dbReference type="NCBI Taxonomy" id="8262"/>
    <lineage>
        <taxon>Eukaryota</taxon>
        <taxon>Metazoa</taxon>
        <taxon>Chordata</taxon>
        <taxon>Craniata</taxon>
        <taxon>Vertebrata</taxon>
        <taxon>Euteleostomi</taxon>
        <taxon>Actinopterygii</taxon>
        <taxon>Neopterygii</taxon>
        <taxon>Teleostei</taxon>
        <taxon>Neoteleostei</taxon>
        <taxon>Acanthomorphata</taxon>
        <taxon>Carangaria</taxon>
        <taxon>Pleuronectiformes</taxon>
        <taxon>Pleuronectoidei</taxon>
        <taxon>Pleuronectidae</taxon>
        <taxon>Pleuronectes</taxon>
    </lineage>
</organism>
<evidence type="ECO:0000313" key="1">
    <source>
        <dbReference type="EMBL" id="CAB1431372.1"/>
    </source>
</evidence>
<name>A0A9N7YLH1_PLEPL</name>
<protein>
    <submittedName>
        <fullName evidence="1">Uncharacterized protein</fullName>
    </submittedName>
</protein>
<dbReference type="EMBL" id="CADEAL010001335">
    <property type="protein sequence ID" value="CAB1431372.1"/>
    <property type="molecule type" value="Genomic_DNA"/>
</dbReference>
<dbReference type="AlphaFoldDB" id="A0A9N7YLH1"/>
<proteinExistence type="predicted"/>
<keyword evidence="2" id="KW-1185">Reference proteome</keyword>
<gene>
    <name evidence="1" type="ORF">PLEPLA_LOCUS19428</name>
</gene>
<comment type="caution">
    <text evidence="1">The sequence shown here is derived from an EMBL/GenBank/DDBJ whole genome shotgun (WGS) entry which is preliminary data.</text>
</comment>